<evidence type="ECO:0000313" key="1">
    <source>
        <dbReference type="EMBL" id="EFN74767.1"/>
    </source>
</evidence>
<evidence type="ECO:0000313" key="2">
    <source>
        <dbReference type="Proteomes" id="UP000000311"/>
    </source>
</evidence>
<sequence>MRKKATIRVVYTGIGTKLDYGELASLTASECNDLELINSPLWLEQRSNSGFTTGTLGPLPGYLAVLSTSSDLAIPDLNDITICSIRFFALHPWVGAILSLTSAIVRSKEPTQA</sequence>
<proteinExistence type="predicted"/>
<name>E1ZVJ8_CAMFO</name>
<dbReference type="InParanoid" id="E1ZVJ8"/>
<accession>E1ZVJ8</accession>
<organism evidence="2">
    <name type="scientific">Camponotus floridanus</name>
    <name type="common">Florida carpenter ant</name>
    <dbReference type="NCBI Taxonomy" id="104421"/>
    <lineage>
        <taxon>Eukaryota</taxon>
        <taxon>Metazoa</taxon>
        <taxon>Ecdysozoa</taxon>
        <taxon>Arthropoda</taxon>
        <taxon>Hexapoda</taxon>
        <taxon>Insecta</taxon>
        <taxon>Pterygota</taxon>
        <taxon>Neoptera</taxon>
        <taxon>Endopterygota</taxon>
        <taxon>Hymenoptera</taxon>
        <taxon>Apocrita</taxon>
        <taxon>Aculeata</taxon>
        <taxon>Formicoidea</taxon>
        <taxon>Formicidae</taxon>
        <taxon>Formicinae</taxon>
        <taxon>Camponotus</taxon>
    </lineage>
</organism>
<dbReference type="EMBL" id="GL434548">
    <property type="protein sequence ID" value="EFN74767.1"/>
    <property type="molecule type" value="Genomic_DNA"/>
</dbReference>
<gene>
    <name evidence="1" type="ORF">EAG_10175</name>
</gene>
<reference evidence="1 2" key="1">
    <citation type="journal article" date="2010" name="Science">
        <title>Genomic comparison of the ants Camponotus floridanus and Harpegnathos saltator.</title>
        <authorList>
            <person name="Bonasio R."/>
            <person name="Zhang G."/>
            <person name="Ye C."/>
            <person name="Mutti N.S."/>
            <person name="Fang X."/>
            <person name="Qin N."/>
            <person name="Donahue G."/>
            <person name="Yang P."/>
            <person name="Li Q."/>
            <person name="Li C."/>
            <person name="Zhang P."/>
            <person name="Huang Z."/>
            <person name="Berger S.L."/>
            <person name="Reinberg D."/>
            <person name="Wang J."/>
            <person name="Liebig J."/>
        </authorList>
    </citation>
    <scope>NUCLEOTIDE SEQUENCE [LARGE SCALE GENOMIC DNA]</scope>
    <source>
        <strain evidence="2">C129</strain>
    </source>
</reference>
<protein>
    <submittedName>
        <fullName evidence="1">Uncharacterized protein</fullName>
    </submittedName>
</protein>
<keyword evidence="2" id="KW-1185">Reference proteome</keyword>
<dbReference type="Proteomes" id="UP000000311">
    <property type="component" value="Unassembled WGS sequence"/>
</dbReference>
<dbReference type="AlphaFoldDB" id="E1ZVJ8"/>